<gene>
    <name evidence="1" type="ORF">H6G83_04450</name>
</gene>
<evidence type="ECO:0000313" key="1">
    <source>
        <dbReference type="EMBL" id="MBD2499876.1"/>
    </source>
</evidence>
<dbReference type="RefSeq" id="WP_190467554.1">
    <property type="nucleotide sequence ID" value="NZ_JACJSG010000004.1"/>
</dbReference>
<proteinExistence type="predicted"/>
<evidence type="ECO:0000313" key="2">
    <source>
        <dbReference type="Proteomes" id="UP000661112"/>
    </source>
</evidence>
<accession>A0ABR8CYY7</accession>
<keyword evidence="2" id="KW-1185">Reference proteome</keyword>
<organism evidence="1 2">
    <name type="scientific">Anabaena azotica FACHB-119</name>
    <dbReference type="NCBI Taxonomy" id="947527"/>
    <lineage>
        <taxon>Bacteria</taxon>
        <taxon>Bacillati</taxon>
        <taxon>Cyanobacteriota</taxon>
        <taxon>Cyanophyceae</taxon>
        <taxon>Nostocales</taxon>
        <taxon>Nostocaceae</taxon>
        <taxon>Anabaena</taxon>
        <taxon>Anabaena azotica</taxon>
    </lineage>
</organism>
<sequence>METTKLNDLVTALINHYSIHEVLTEMVKVCETANTNNPGFGWDSDKEAIAEILPVIKN</sequence>
<protein>
    <submittedName>
        <fullName evidence="1">Uncharacterized protein</fullName>
    </submittedName>
</protein>
<dbReference type="Proteomes" id="UP000661112">
    <property type="component" value="Unassembled WGS sequence"/>
</dbReference>
<dbReference type="EMBL" id="JACJSG010000004">
    <property type="protein sequence ID" value="MBD2499876.1"/>
    <property type="molecule type" value="Genomic_DNA"/>
</dbReference>
<name>A0ABR8CYY7_9NOST</name>
<reference evidence="1 2" key="1">
    <citation type="journal article" date="2020" name="ISME J.">
        <title>Comparative genomics reveals insights into cyanobacterial evolution and habitat adaptation.</title>
        <authorList>
            <person name="Chen M.Y."/>
            <person name="Teng W.K."/>
            <person name="Zhao L."/>
            <person name="Hu C.X."/>
            <person name="Zhou Y.K."/>
            <person name="Han B.P."/>
            <person name="Song L.R."/>
            <person name="Shu W.S."/>
        </authorList>
    </citation>
    <scope>NUCLEOTIDE SEQUENCE [LARGE SCALE GENOMIC DNA]</scope>
    <source>
        <strain evidence="1 2">FACHB-119</strain>
    </source>
</reference>
<comment type="caution">
    <text evidence="1">The sequence shown here is derived from an EMBL/GenBank/DDBJ whole genome shotgun (WGS) entry which is preliminary data.</text>
</comment>